<feature type="compositionally biased region" description="Low complexity" evidence="7">
    <location>
        <begin position="178"/>
        <end position="198"/>
    </location>
</feature>
<dbReference type="InterPro" id="IPR017970">
    <property type="entry name" value="Homeobox_CS"/>
</dbReference>
<evidence type="ECO:0000313" key="10">
    <source>
        <dbReference type="Proteomes" id="UP000027586"/>
    </source>
</evidence>
<keyword evidence="10" id="KW-1185">Reference proteome</keyword>
<gene>
    <name evidence="9" type="ORF">LCOR_06619.1</name>
</gene>
<comment type="caution">
    <text evidence="9">The sequence shown here is derived from an EMBL/GenBank/DDBJ whole genome shotgun (WGS) entry which is preliminary data.</text>
</comment>
<dbReference type="InterPro" id="IPR057939">
    <property type="entry name" value="TRF2_HOY1_PH"/>
</dbReference>
<dbReference type="GO" id="GO:0005634">
    <property type="term" value="C:nucleus"/>
    <property type="evidence" value="ECO:0007669"/>
    <property type="project" value="UniProtKB-SubCell"/>
</dbReference>
<dbReference type="Pfam" id="PF00046">
    <property type="entry name" value="Homeodomain"/>
    <property type="match status" value="1"/>
</dbReference>
<dbReference type="Pfam" id="PF24818">
    <property type="entry name" value="PH_TRF2_HOY1"/>
    <property type="match status" value="1"/>
</dbReference>
<evidence type="ECO:0000259" key="8">
    <source>
        <dbReference type="PROSITE" id="PS50071"/>
    </source>
</evidence>
<reference evidence="9" key="1">
    <citation type="submission" date="2013-08" db="EMBL/GenBank/DDBJ databases">
        <title>Gene expansion shapes genome architecture in the human pathogen Lichtheimia corymbifera: an evolutionary genomics analysis in the ancient terrestrial Mucorales (Mucoromycotina).</title>
        <authorList>
            <person name="Schwartze V.U."/>
            <person name="Winter S."/>
            <person name="Shelest E."/>
            <person name="Marcet-Houben M."/>
            <person name="Horn F."/>
            <person name="Wehner S."/>
            <person name="Hoffmann K."/>
            <person name="Riege K."/>
            <person name="Sammeth M."/>
            <person name="Nowrousian M."/>
            <person name="Valiante V."/>
            <person name="Linde J."/>
            <person name="Jacobsen I.D."/>
            <person name="Marz M."/>
            <person name="Brakhage A.A."/>
            <person name="Gabaldon T."/>
            <person name="Bocker S."/>
            <person name="Voigt K."/>
        </authorList>
    </citation>
    <scope>NUCLEOTIDE SEQUENCE [LARGE SCALE GENOMIC DNA]</scope>
    <source>
        <strain evidence="9">FSU 9682</strain>
    </source>
</reference>
<keyword evidence="3 5" id="KW-0371">Homeobox</keyword>
<evidence type="ECO:0000256" key="1">
    <source>
        <dbReference type="ARBA" id="ARBA00004123"/>
    </source>
</evidence>
<dbReference type="Proteomes" id="UP000027586">
    <property type="component" value="Unassembled WGS sequence"/>
</dbReference>
<sequence>MITKNTTKTSAPTRKRTHLKPHQLTVLQNSFTINPLPDGTVRSQLAHDLGVSERTIQIWFQNRRAKARKMEALSNALAMGGALSHGSNNTTTTVNGNGCHPLLPRWTERAPPRYQPTFRTMMTPKRFEELRQQSDTRRPTTTTRAASSKPDENKDHHDVAPRAMSEGMLIAPPSIVASSTTSSSSSSCSSSSSSSSTSNNKGKEIIGDEYIFVLKPYDGIGPVVSLKAHNLRIGTWTRFAQGHEWDLICEADPTLRQMIWQIQAQGHLFRIQVPFDAIQQLTFLDDQLDQCQLQVNVIDPQMLVFSMQRLNIDKEWIRCGDFSEGQQASIEYTHVLQGAAADLQQAMVDLTALVPDLATKIVYTPTLVSAAAAAPAGMAMPPPMLDECREFTLSPSATPEPYNLYEMTTTDSLFMDKWSAAALDPTAAVYTSMAPQPNMVAPPPPPAMDLQQYPYGFC</sequence>
<dbReference type="AlphaFoldDB" id="A0A068RZB9"/>
<dbReference type="InterPro" id="IPR009057">
    <property type="entry name" value="Homeodomain-like_sf"/>
</dbReference>
<feature type="domain" description="Homeobox" evidence="8">
    <location>
        <begin position="10"/>
        <end position="70"/>
    </location>
</feature>
<dbReference type="CDD" id="cd00086">
    <property type="entry name" value="homeodomain"/>
    <property type="match status" value="1"/>
</dbReference>
<feature type="compositionally biased region" description="Basic and acidic residues" evidence="7">
    <location>
        <begin position="149"/>
        <end position="158"/>
    </location>
</feature>
<dbReference type="GO" id="GO:0000977">
    <property type="term" value="F:RNA polymerase II transcription regulatory region sequence-specific DNA binding"/>
    <property type="evidence" value="ECO:0007669"/>
    <property type="project" value="TreeGrafter"/>
</dbReference>
<dbReference type="VEuPathDB" id="FungiDB:LCOR_06619.1"/>
<dbReference type="PROSITE" id="PS50071">
    <property type="entry name" value="HOMEOBOX_2"/>
    <property type="match status" value="1"/>
</dbReference>
<feature type="compositionally biased region" description="Basic and acidic residues" evidence="7">
    <location>
        <begin position="125"/>
        <end position="138"/>
    </location>
</feature>
<proteinExistence type="predicted"/>
<name>A0A068RZB9_9FUNG</name>
<evidence type="ECO:0000256" key="7">
    <source>
        <dbReference type="SAM" id="MobiDB-lite"/>
    </source>
</evidence>
<dbReference type="InterPro" id="IPR050453">
    <property type="entry name" value="LIM_Homeobox_TF"/>
</dbReference>
<feature type="DNA-binding region" description="Homeobox" evidence="5">
    <location>
        <begin position="12"/>
        <end position="71"/>
    </location>
</feature>
<dbReference type="PROSITE" id="PS00027">
    <property type="entry name" value="HOMEOBOX_1"/>
    <property type="match status" value="1"/>
</dbReference>
<evidence type="ECO:0000256" key="5">
    <source>
        <dbReference type="PROSITE-ProRule" id="PRU00108"/>
    </source>
</evidence>
<organism evidence="9 10">
    <name type="scientific">Lichtheimia corymbifera JMRC:FSU:9682</name>
    <dbReference type="NCBI Taxonomy" id="1263082"/>
    <lineage>
        <taxon>Eukaryota</taxon>
        <taxon>Fungi</taxon>
        <taxon>Fungi incertae sedis</taxon>
        <taxon>Mucoromycota</taxon>
        <taxon>Mucoromycotina</taxon>
        <taxon>Mucoromycetes</taxon>
        <taxon>Mucorales</taxon>
        <taxon>Lichtheimiaceae</taxon>
        <taxon>Lichtheimia</taxon>
    </lineage>
</organism>
<dbReference type="STRING" id="1263082.A0A068RZB9"/>
<dbReference type="Gene3D" id="1.10.10.60">
    <property type="entry name" value="Homeodomain-like"/>
    <property type="match status" value="1"/>
</dbReference>
<dbReference type="PANTHER" id="PTHR24208">
    <property type="entry name" value="LIM/HOMEOBOX PROTEIN LHX"/>
    <property type="match status" value="1"/>
</dbReference>
<feature type="region of interest" description="Disordered" evidence="7">
    <location>
        <begin position="122"/>
        <end position="158"/>
    </location>
</feature>
<dbReference type="OrthoDB" id="6159439at2759"/>
<dbReference type="SMART" id="SM00389">
    <property type="entry name" value="HOX"/>
    <property type="match status" value="1"/>
</dbReference>
<dbReference type="EMBL" id="CBTN010000030">
    <property type="protein sequence ID" value="CDH55478.1"/>
    <property type="molecule type" value="Genomic_DNA"/>
</dbReference>
<evidence type="ECO:0000256" key="4">
    <source>
        <dbReference type="ARBA" id="ARBA00023242"/>
    </source>
</evidence>
<accession>A0A068RZB9</accession>
<keyword evidence="2 5" id="KW-0238">DNA-binding</keyword>
<evidence type="ECO:0000256" key="6">
    <source>
        <dbReference type="RuleBase" id="RU000682"/>
    </source>
</evidence>
<comment type="subcellular location">
    <subcellularLocation>
        <location evidence="1 5 6">Nucleus</location>
    </subcellularLocation>
</comment>
<protein>
    <recommendedName>
        <fullName evidence="8">Homeobox domain-containing protein</fullName>
    </recommendedName>
</protein>
<evidence type="ECO:0000256" key="3">
    <source>
        <dbReference type="ARBA" id="ARBA00023155"/>
    </source>
</evidence>
<dbReference type="SUPFAM" id="SSF46689">
    <property type="entry name" value="Homeodomain-like"/>
    <property type="match status" value="1"/>
</dbReference>
<dbReference type="InterPro" id="IPR001356">
    <property type="entry name" value="HD"/>
</dbReference>
<keyword evidence="4 5" id="KW-0539">Nucleus</keyword>
<dbReference type="GO" id="GO:0000981">
    <property type="term" value="F:DNA-binding transcription factor activity, RNA polymerase II-specific"/>
    <property type="evidence" value="ECO:0007669"/>
    <property type="project" value="InterPro"/>
</dbReference>
<feature type="region of interest" description="Disordered" evidence="7">
    <location>
        <begin position="176"/>
        <end position="201"/>
    </location>
</feature>
<dbReference type="PANTHER" id="PTHR24208:SF166">
    <property type="entry name" value="LIM HOMEOBOX TRANSCRIPTION FACTOR 1 ALPHA, ISOFORM B"/>
    <property type="match status" value="1"/>
</dbReference>
<evidence type="ECO:0000313" key="9">
    <source>
        <dbReference type="EMBL" id="CDH55478.1"/>
    </source>
</evidence>
<evidence type="ECO:0000256" key="2">
    <source>
        <dbReference type="ARBA" id="ARBA00023125"/>
    </source>
</evidence>